<name>A0ABV2L1A8_9HYPH</name>
<dbReference type="RefSeq" id="WP_238279237.1">
    <property type="nucleotide sequence ID" value="NZ_BPQL01000053.1"/>
</dbReference>
<gene>
    <name evidence="1" type="ORF">ABID43_000089</name>
</gene>
<proteinExistence type="predicted"/>
<evidence type="ECO:0000313" key="2">
    <source>
        <dbReference type="Proteomes" id="UP001549145"/>
    </source>
</evidence>
<accession>A0ABV2L1A8</accession>
<comment type="caution">
    <text evidence="1">The sequence shown here is derived from an EMBL/GenBank/DDBJ whole genome shotgun (WGS) entry which is preliminary data.</text>
</comment>
<evidence type="ECO:0000313" key="1">
    <source>
        <dbReference type="EMBL" id="MET3690570.1"/>
    </source>
</evidence>
<dbReference type="EMBL" id="JBEPMM010000001">
    <property type="protein sequence ID" value="MET3690570.1"/>
    <property type="molecule type" value="Genomic_DNA"/>
</dbReference>
<dbReference type="Proteomes" id="UP001549145">
    <property type="component" value="Unassembled WGS sequence"/>
</dbReference>
<protein>
    <submittedName>
        <fullName evidence="1">Uncharacterized protein</fullName>
    </submittedName>
</protein>
<reference evidence="1 2" key="1">
    <citation type="submission" date="2024-06" db="EMBL/GenBank/DDBJ databases">
        <title>Genomic Encyclopedia of Type Strains, Phase IV (KMG-IV): sequencing the most valuable type-strain genomes for metagenomic binning, comparative biology and taxonomic classification.</title>
        <authorList>
            <person name="Goeker M."/>
        </authorList>
    </citation>
    <scope>NUCLEOTIDE SEQUENCE [LARGE SCALE GENOMIC DNA]</scope>
    <source>
        <strain evidence="1 2">DSM 21331</strain>
    </source>
</reference>
<organism evidence="1 2">
    <name type="scientific">Methylobacterium goesingense</name>
    <dbReference type="NCBI Taxonomy" id="243690"/>
    <lineage>
        <taxon>Bacteria</taxon>
        <taxon>Pseudomonadati</taxon>
        <taxon>Pseudomonadota</taxon>
        <taxon>Alphaproteobacteria</taxon>
        <taxon>Hyphomicrobiales</taxon>
        <taxon>Methylobacteriaceae</taxon>
        <taxon>Methylobacterium</taxon>
    </lineage>
</organism>
<keyword evidence="2" id="KW-1185">Reference proteome</keyword>
<sequence>MSTERDWSLAVTAAPDGVRVEIGLPDLAGKPVTAILALDREEARTLARALLAASGDAMERTFPRASRND</sequence>